<evidence type="ECO:0000313" key="1">
    <source>
        <dbReference type="EMBL" id="GLX79386.1"/>
    </source>
</evidence>
<proteinExistence type="predicted"/>
<protein>
    <recommendedName>
        <fullName evidence="3">DUF2164 domain-containing protein</fullName>
    </recommendedName>
</protein>
<organism evidence="1 2">
    <name type="scientific">Thalassotalea insulae</name>
    <dbReference type="NCBI Taxonomy" id="2056778"/>
    <lineage>
        <taxon>Bacteria</taxon>
        <taxon>Pseudomonadati</taxon>
        <taxon>Pseudomonadota</taxon>
        <taxon>Gammaproteobacteria</taxon>
        <taxon>Alteromonadales</taxon>
        <taxon>Colwelliaceae</taxon>
        <taxon>Thalassotalea</taxon>
    </lineage>
</organism>
<gene>
    <name evidence="1" type="ORF">tinsulaeT_27260</name>
</gene>
<reference evidence="1 2" key="1">
    <citation type="submission" date="2023-03" db="EMBL/GenBank/DDBJ databases">
        <title>Draft genome sequence of Thalassotalea insulae KCTC 62186T.</title>
        <authorList>
            <person name="Sawabe T."/>
        </authorList>
    </citation>
    <scope>NUCLEOTIDE SEQUENCE [LARGE SCALE GENOMIC DNA]</scope>
    <source>
        <strain evidence="1 2">KCTC 62186</strain>
    </source>
</reference>
<evidence type="ECO:0000313" key="2">
    <source>
        <dbReference type="Proteomes" id="UP001157186"/>
    </source>
</evidence>
<name>A0ABQ6GYU5_9GAMM</name>
<accession>A0ABQ6GYU5</accession>
<dbReference type="Proteomes" id="UP001157186">
    <property type="component" value="Unassembled WGS sequence"/>
</dbReference>
<dbReference type="EMBL" id="BSST01000001">
    <property type="protein sequence ID" value="GLX79386.1"/>
    <property type="molecule type" value="Genomic_DNA"/>
</dbReference>
<evidence type="ECO:0008006" key="3">
    <source>
        <dbReference type="Google" id="ProtNLM"/>
    </source>
</evidence>
<keyword evidence="2" id="KW-1185">Reference proteome</keyword>
<sequence length="81" mass="9619">MTTIKFSSQEKVQIVSKIQRYFERELEQELGQFDAEFLLDFFAEEIGGYFYNRGLFDAQQLLNERIEQLGDAIYELEQPVN</sequence>
<dbReference type="InterPro" id="IPR018680">
    <property type="entry name" value="DUF2164"/>
</dbReference>
<dbReference type="RefSeq" id="WP_284245297.1">
    <property type="nucleotide sequence ID" value="NZ_BSST01000001.1"/>
</dbReference>
<comment type="caution">
    <text evidence="1">The sequence shown here is derived from an EMBL/GenBank/DDBJ whole genome shotgun (WGS) entry which is preliminary data.</text>
</comment>
<dbReference type="Pfam" id="PF09932">
    <property type="entry name" value="DUF2164"/>
    <property type="match status" value="1"/>
</dbReference>